<dbReference type="Pfam" id="PF18962">
    <property type="entry name" value="Por_Secre_tail"/>
    <property type="match status" value="1"/>
</dbReference>
<dbReference type="AlphaFoldDB" id="A0A1M5ESY2"/>
<accession>A0A1M5ESY2</accession>
<keyword evidence="1 2" id="KW-0732">Signal</keyword>
<feature type="domain" description="Secretion system C-terminal sorting" evidence="3">
    <location>
        <begin position="200"/>
        <end position="261"/>
    </location>
</feature>
<protein>
    <submittedName>
        <fullName evidence="4">Por secretion system C-terminal sorting domain-containing protein</fullName>
    </submittedName>
</protein>
<dbReference type="STRING" id="1416778.SAMN05443633_10750"/>
<dbReference type="EMBL" id="FQUT01000007">
    <property type="protein sequence ID" value="SHF82365.1"/>
    <property type="molecule type" value="Genomic_DNA"/>
</dbReference>
<evidence type="ECO:0000313" key="5">
    <source>
        <dbReference type="Proteomes" id="UP000184518"/>
    </source>
</evidence>
<dbReference type="Proteomes" id="UP000184518">
    <property type="component" value="Unassembled WGS sequence"/>
</dbReference>
<dbReference type="RefSeq" id="WP_072958769.1">
    <property type="nucleotide sequence ID" value="NZ_FQUT01000007.1"/>
</dbReference>
<organism evidence="4 5">
    <name type="scientific">Chryseobacterium arachidis</name>
    <dbReference type="NCBI Taxonomy" id="1416778"/>
    <lineage>
        <taxon>Bacteria</taxon>
        <taxon>Pseudomonadati</taxon>
        <taxon>Bacteroidota</taxon>
        <taxon>Flavobacteriia</taxon>
        <taxon>Flavobacteriales</taxon>
        <taxon>Weeksellaceae</taxon>
        <taxon>Chryseobacterium group</taxon>
        <taxon>Chryseobacterium</taxon>
    </lineage>
</organism>
<evidence type="ECO:0000313" key="4">
    <source>
        <dbReference type="EMBL" id="SHF82365.1"/>
    </source>
</evidence>
<keyword evidence="5" id="KW-1185">Reference proteome</keyword>
<evidence type="ECO:0000256" key="2">
    <source>
        <dbReference type="SAM" id="SignalP"/>
    </source>
</evidence>
<feature type="signal peptide" evidence="2">
    <location>
        <begin position="1"/>
        <end position="23"/>
    </location>
</feature>
<proteinExistence type="predicted"/>
<evidence type="ECO:0000256" key="1">
    <source>
        <dbReference type="ARBA" id="ARBA00022729"/>
    </source>
</evidence>
<dbReference type="InterPro" id="IPR026444">
    <property type="entry name" value="Secre_tail"/>
</dbReference>
<name>A0A1M5ESY2_9FLAO</name>
<sequence length="269" mass="29506">MIKNLSTNLLVSLSIVGSIYAYGQCTPVSEFSENFDALFCCEMGVVPPCWKSITTSTGGNQIISNTAPASSPRNVYQVGYNNVSIVIMPPLTNINAGTHHFKFKARINQFSAPGRLDFGYITEFGDASTFVTLQSITIENGTYDSTSERTFDVPTTVPGNARLAIRNPGISVSGHYWDDAVWEPKSALSTDEIKKETLKVYPNPFNNTLNISDIKDVKSISISDAAGRVIKTIEKPSIILELNDLEKGVYFVNLHFKNGTVKSFKSVKN</sequence>
<dbReference type="Gene3D" id="2.60.120.200">
    <property type="match status" value="1"/>
</dbReference>
<evidence type="ECO:0000259" key="3">
    <source>
        <dbReference type="Pfam" id="PF18962"/>
    </source>
</evidence>
<dbReference type="OrthoDB" id="951108at2"/>
<dbReference type="NCBIfam" id="TIGR04183">
    <property type="entry name" value="Por_Secre_tail"/>
    <property type="match status" value="1"/>
</dbReference>
<reference evidence="5" key="1">
    <citation type="submission" date="2016-11" db="EMBL/GenBank/DDBJ databases">
        <authorList>
            <person name="Varghese N."/>
            <person name="Submissions S."/>
        </authorList>
    </citation>
    <scope>NUCLEOTIDE SEQUENCE [LARGE SCALE GENOMIC DNA]</scope>
    <source>
        <strain evidence="5">DSM 27619</strain>
    </source>
</reference>
<gene>
    <name evidence="4" type="ORF">SAMN05443633_10750</name>
</gene>
<feature type="chain" id="PRO_5012861184" evidence="2">
    <location>
        <begin position="24"/>
        <end position="269"/>
    </location>
</feature>